<reference evidence="3" key="1">
    <citation type="journal article" date="2017" name="Genome Biol.">
        <title>Comparative genomics reveals high biological diversity and specific adaptations in the industrially and medically important fungal genus Aspergillus.</title>
        <authorList>
            <person name="de Vries R.P."/>
            <person name="Riley R."/>
            <person name="Wiebenga A."/>
            <person name="Aguilar-Osorio G."/>
            <person name="Amillis S."/>
            <person name="Uchima C.A."/>
            <person name="Anderluh G."/>
            <person name="Asadollahi M."/>
            <person name="Askin M."/>
            <person name="Barry K."/>
            <person name="Battaglia E."/>
            <person name="Bayram O."/>
            <person name="Benocci T."/>
            <person name="Braus-Stromeyer S.A."/>
            <person name="Caldana C."/>
            <person name="Canovas D."/>
            <person name="Cerqueira G.C."/>
            <person name="Chen F."/>
            <person name="Chen W."/>
            <person name="Choi C."/>
            <person name="Clum A."/>
            <person name="Dos Santos R.A."/>
            <person name="Damasio A.R."/>
            <person name="Diallinas G."/>
            <person name="Emri T."/>
            <person name="Fekete E."/>
            <person name="Flipphi M."/>
            <person name="Freyberg S."/>
            <person name="Gallo A."/>
            <person name="Gournas C."/>
            <person name="Habgood R."/>
            <person name="Hainaut M."/>
            <person name="Harispe M.L."/>
            <person name="Henrissat B."/>
            <person name="Hilden K.S."/>
            <person name="Hope R."/>
            <person name="Hossain A."/>
            <person name="Karabika E."/>
            <person name="Karaffa L."/>
            <person name="Karanyi Z."/>
            <person name="Krasevec N."/>
            <person name="Kuo A."/>
            <person name="Kusch H."/>
            <person name="LaButti K."/>
            <person name="Lagendijk E.L."/>
            <person name="Lapidus A."/>
            <person name="Levasseur A."/>
            <person name="Lindquist E."/>
            <person name="Lipzen A."/>
            <person name="Logrieco A.F."/>
            <person name="MacCabe A."/>
            <person name="Maekelae M.R."/>
            <person name="Malavazi I."/>
            <person name="Melin P."/>
            <person name="Meyer V."/>
            <person name="Mielnichuk N."/>
            <person name="Miskei M."/>
            <person name="Molnar A.P."/>
            <person name="Mule G."/>
            <person name="Ngan C.Y."/>
            <person name="Orejas M."/>
            <person name="Orosz E."/>
            <person name="Ouedraogo J.P."/>
            <person name="Overkamp K.M."/>
            <person name="Park H.-S."/>
            <person name="Perrone G."/>
            <person name="Piumi F."/>
            <person name="Punt P.J."/>
            <person name="Ram A.F."/>
            <person name="Ramon A."/>
            <person name="Rauscher S."/>
            <person name="Record E."/>
            <person name="Riano-Pachon D.M."/>
            <person name="Robert V."/>
            <person name="Roehrig J."/>
            <person name="Ruller R."/>
            <person name="Salamov A."/>
            <person name="Salih N.S."/>
            <person name="Samson R.A."/>
            <person name="Sandor E."/>
            <person name="Sanguinetti M."/>
            <person name="Schuetze T."/>
            <person name="Sepcic K."/>
            <person name="Shelest E."/>
            <person name="Sherlock G."/>
            <person name="Sophianopoulou V."/>
            <person name="Squina F.M."/>
            <person name="Sun H."/>
            <person name="Susca A."/>
            <person name="Todd R.B."/>
            <person name="Tsang A."/>
            <person name="Unkles S.E."/>
            <person name="van de Wiele N."/>
            <person name="van Rossen-Uffink D."/>
            <person name="Oliveira J.V."/>
            <person name="Vesth T.C."/>
            <person name="Visser J."/>
            <person name="Yu J.-H."/>
            <person name="Zhou M."/>
            <person name="Andersen M.R."/>
            <person name="Archer D.B."/>
            <person name="Baker S.E."/>
            <person name="Benoit I."/>
            <person name="Brakhage A.A."/>
            <person name="Braus G.H."/>
            <person name="Fischer R."/>
            <person name="Frisvad J.C."/>
            <person name="Goldman G.H."/>
            <person name="Houbraken J."/>
            <person name="Oakley B."/>
            <person name="Pocsi I."/>
            <person name="Scazzocchio C."/>
            <person name="Seiboth B."/>
            <person name="vanKuyk P.A."/>
            <person name="Wortman J."/>
            <person name="Dyer P.S."/>
            <person name="Grigoriev I.V."/>
        </authorList>
    </citation>
    <scope>NUCLEOTIDE SEQUENCE [LARGE SCALE GENOMIC DNA]</scope>
    <source>
        <strain evidence="3">DTO 134E9</strain>
    </source>
</reference>
<proteinExistence type="predicted"/>
<keyword evidence="1" id="KW-0732">Signal</keyword>
<dbReference type="RefSeq" id="XP_040692380.1">
    <property type="nucleotide sequence ID" value="XM_040832639.1"/>
</dbReference>
<dbReference type="Proteomes" id="UP000184383">
    <property type="component" value="Unassembled WGS sequence"/>
</dbReference>
<evidence type="ECO:0000313" key="2">
    <source>
        <dbReference type="EMBL" id="OJJ38704.1"/>
    </source>
</evidence>
<feature type="signal peptide" evidence="1">
    <location>
        <begin position="1"/>
        <end position="18"/>
    </location>
</feature>
<evidence type="ECO:0000256" key="1">
    <source>
        <dbReference type="SAM" id="SignalP"/>
    </source>
</evidence>
<dbReference type="CDD" id="cd18774">
    <property type="entry name" value="PDC2_HK_sensor"/>
    <property type="match status" value="1"/>
</dbReference>
<dbReference type="AlphaFoldDB" id="A0A1L9RUY8"/>
<feature type="chain" id="PRO_5012250961" description="Profilin" evidence="1">
    <location>
        <begin position="19"/>
        <end position="237"/>
    </location>
</feature>
<evidence type="ECO:0008006" key="4">
    <source>
        <dbReference type="Google" id="ProtNLM"/>
    </source>
</evidence>
<keyword evidence="3" id="KW-1185">Reference proteome</keyword>
<gene>
    <name evidence="2" type="ORF">ASPWEDRAFT_24610</name>
</gene>
<protein>
    <recommendedName>
        <fullName evidence="4">Profilin</fullName>
    </recommendedName>
</protein>
<dbReference type="GeneID" id="63748487"/>
<sequence>MLSLLFVLLSFLSVCVSGWTGFDGQDPYGRNMSLSWSIHFEPAVAGLNKRLEPRFEEFRDDLVNRATPVLQNDEKFLAFGNDQAMLGSDGFVGCIGAVIVSTKGTIIAHYSNDPSGVERAKDKLPKLIKENKKALAGGQAWIYAHVRPREPNNFLTAPGNQVLIDIIKRELDIDAHVERYAEIEDFLEKDNGELREDFEELYDELKQGAILVKHAGGPSEPAEVIFVNLDWQRPADD</sequence>
<accession>A0A1L9RUY8</accession>
<dbReference type="OrthoDB" id="4362036at2759"/>
<dbReference type="EMBL" id="KV878210">
    <property type="protein sequence ID" value="OJJ38704.1"/>
    <property type="molecule type" value="Genomic_DNA"/>
</dbReference>
<name>A0A1L9RUY8_ASPWE</name>
<evidence type="ECO:0000313" key="3">
    <source>
        <dbReference type="Proteomes" id="UP000184383"/>
    </source>
</evidence>
<organism evidence="2 3">
    <name type="scientific">Aspergillus wentii DTO 134E9</name>
    <dbReference type="NCBI Taxonomy" id="1073089"/>
    <lineage>
        <taxon>Eukaryota</taxon>
        <taxon>Fungi</taxon>
        <taxon>Dikarya</taxon>
        <taxon>Ascomycota</taxon>
        <taxon>Pezizomycotina</taxon>
        <taxon>Eurotiomycetes</taxon>
        <taxon>Eurotiomycetidae</taxon>
        <taxon>Eurotiales</taxon>
        <taxon>Aspergillaceae</taxon>
        <taxon>Aspergillus</taxon>
        <taxon>Aspergillus subgen. Cremei</taxon>
    </lineage>
</organism>
<dbReference type="VEuPathDB" id="FungiDB:ASPWEDRAFT_24610"/>